<dbReference type="EC" id="2.7.1.148" evidence="2 9"/>
<evidence type="ECO:0000256" key="9">
    <source>
        <dbReference type="HAMAP-Rule" id="MF_00061"/>
    </source>
</evidence>
<evidence type="ECO:0000256" key="8">
    <source>
        <dbReference type="ARBA" id="ARBA00032554"/>
    </source>
</evidence>
<organism evidence="12 13">
    <name type="scientific">Thermincola potens (strain JR)</name>
    <dbReference type="NCBI Taxonomy" id="635013"/>
    <lineage>
        <taxon>Bacteria</taxon>
        <taxon>Bacillati</taxon>
        <taxon>Bacillota</taxon>
        <taxon>Clostridia</taxon>
        <taxon>Eubacteriales</taxon>
        <taxon>Thermincolaceae</taxon>
        <taxon>Thermincola</taxon>
    </lineage>
</organism>
<dbReference type="eggNOG" id="COG1947">
    <property type="taxonomic scope" value="Bacteria"/>
</dbReference>
<dbReference type="AlphaFoldDB" id="D5X920"/>
<dbReference type="GO" id="GO:0005524">
    <property type="term" value="F:ATP binding"/>
    <property type="evidence" value="ECO:0007669"/>
    <property type="project" value="UniProtKB-UniRule"/>
</dbReference>
<evidence type="ECO:0000256" key="4">
    <source>
        <dbReference type="ARBA" id="ARBA00022679"/>
    </source>
</evidence>
<dbReference type="InterPro" id="IPR014721">
    <property type="entry name" value="Ribsml_uS5_D2-typ_fold_subgr"/>
</dbReference>
<dbReference type="SUPFAM" id="SSF54211">
    <property type="entry name" value="Ribosomal protein S5 domain 2-like"/>
    <property type="match status" value="1"/>
</dbReference>
<keyword evidence="7 9" id="KW-0067">ATP-binding</keyword>
<dbReference type="STRING" id="635013.TherJR_0127"/>
<dbReference type="GO" id="GO:0019288">
    <property type="term" value="P:isopentenyl diphosphate biosynthetic process, methylerythritol 4-phosphate pathway"/>
    <property type="evidence" value="ECO:0007669"/>
    <property type="project" value="UniProtKB-UniRule"/>
</dbReference>
<dbReference type="InterPro" id="IPR036554">
    <property type="entry name" value="GHMP_kinase_C_sf"/>
</dbReference>
<evidence type="ECO:0000256" key="1">
    <source>
        <dbReference type="ARBA" id="ARBA00009684"/>
    </source>
</evidence>
<comment type="similarity">
    <text evidence="1 9">Belongs to the GHMP kinase family. IspE subfamily.</text>
</comment>
<feature type="domain" description="GHMP kinase N-terminal" evidence="10">
    <location>
        <begin position="67"/>
        <end position="150"/>
    </location>
</feature>
<dbReference type="HOGENOM" id="CLU_053057_1_1_9"/>
<evidence type="ECO:0000256" key="2">
    <source>
        <dbReference type="ARBA" id="ARBA00012052"/>
    </source>
</evidence>
<dbReference type="RefSeq" id="WP_013119048.1">
    <property type="nucleotide sequence ID" value="NC_014152.1"/>
</dbReference>
<dbReference type="PANTHER" id="PTHR43527:SF2">
    <property type="entry name" value="4-DIPHOSPHOCYTIDYL-2-C-METHYL-D-ERYTHRITOL KINASE, CHLOROPLASTIC"/>
    <property type="match status" value="1"/>
</dbReference>
<dbReference type="InterPro" id="IPR020568">
    <property type="entry name" value="Ribosomal_Su5_D2-typ_SF"/>
</dbReference>
<keyword evidence="9" id="KW-0414">Isoprene biosynthesis</keyword>
<evidence type="ECO:0000256" key="3">
    <source>
        <dbReference type="ARBA" id="ARBA00017473"/>
    </source>
</evidence>
<evidence type="ECO:0000313" key="13">
    <source>
        <dbReference type="Proteomes" id="UP000002377"/>
    </source>
</evidence>
<dbReference type="InterPro" id="IPR004424">
    <property type="entry name" value="IspE"/>
</dbReference>
<feature type="active site" evidence="9">
    <location>
        <position position="142"/>
    </location>
</feature>
<comment type="pathway">
    <text evidence="9">Isoprenoid biosynthesis; isopentenyl diphosphate biosynthesis via DXP pathway; isopentenyl diphosphate from 1-deoxy-D-xylulose 5-phosphate: step 3/6.</text>
</comment>
<dbReference type="GO" id="GO:0050515">
    <property type="term" value="F:4-(cytidine 5'-diphospho)-2-C-methyl-D-erythritol kinase activity"/>
    <property type="evidence" value="ECO:0007669"/>
    <property type="project" value="UniProtKB-UniRule"/>
</dbReference>
<dbReference type="Gene3D" id="3.30.70.890">
    <property type="entry name" value="GHMP kinase, C-terminal domain"/>
    <property type="match status" value="1"/>
</dbReference>
<dbReference type="HAMAP" id="MF_00061">
    <property type="entry name" value="IspE"/>
    <property type="match status" value="1"/>
</dbReference>
<feature type="domain" description="GHMP kinase C-terminal" evidence="11">
    <location>
        <begin position="208"/>
        <end position="281"/>
    </location>
</feature>
<dbReference type="Pfam" id="PF08544">
    <property type="entry name" value="GHMP_kinases_C"/>
    <property type="match status" value="1"/>
</dbReference>
<feature type="active site" evidence="9">
    <location>
        <position position="11"/>
    </location>
</feature>
<dbReference type="UniPathway" id="UPA00056">
    <property type="reaction ID" value="UER00094"/>
</dbReference>
<dbReference type="KEGG" id="tjr:TherJR_0127"/>
<evidence type="ECO:0000256" key="6">
    <source>
        <dbReference type="ARBA" id="ARBA00022777"/>
    </source>
</evidence>
<comment type="function">
    <text evidence="9">Catalyzes the phosphorylation of the position 2 hydroxy group of 4-diphosphocytidyl-2C-methyl-D-erythritol.</text>
</comment>
<keyword evidence="5 9" id="KW-0547">Nucleotide-binding</keyword>
<dbReference type="OrthoDB" id="9809438at2"/>
<keyword evidence="13" id="KW-1185">Reference proteome</keyword>
<reference evidence="12 13" key="1">
    <citation type="submission" date="2010-05" db="EMBL/GenBank/DDBJ databases">
        <title>Complete sequence of Thermincola sp. JR.</title>
        <authorList>
            <consortium name="US DOE Joint Genome Institute"/>
            <person name="Lucas S."/>
            <person name="Copeland A."/>
            <person name="Lapidus A."/>
            <person name="Cheng J.-F."/>
            <person name="Bruce D."/>
            <person name="Goodwin L."/>
            <person name="Pitluck S."/>
            <person name="Chertkov O."/>
            <person name="Detter J.C."/>
            <person name="Han C."/>
            <person name="Tapia R."/>
            <person name="Land M."/>
            <person name="Hauser L."/>
            <person name="Kyrpides N."/>
            <person name="Mikhailova N."/>
            <person name="Hazen T.C."/>
            <person name="Woyke T."/>
        </authorList>
    </citation>
    <scope>NUCLEOTIDE SEQUENCE [LARGE SCALE GENOMIC DNA]</scope>
    <source>
        <strain evidence="12 13">JR</strain>
    </source>
</reference>
<proteinExistence type="inferred from homology"/>
<keyword evidence="6 9" id="KW-0418">Kinase</keyword>
<dbReference type="SUPFAM" id="SSF55060">
    <property type="entry name" value="GHMP Kinase, C-terminal domain"/>
    <property type="match status" value="1"/>
</dbReference>
<dbReference type="NCBIfam" id="TIGR00154">
    <property type="entry name" value="ispE"/>
    <property type="match status" value="1"/>
</dbReference>
<feature type="binding site" evidence="9">
    <location>
        <begin position="100"/>
        <end position="110"/>
    </location>
    <ligand>
        <name>ATP</name>
        <dbReference type="ChEBI" id="CHEBI:30616"/>
    </ligand>
</feature>
<protein>
    <recommendedName>
        <fullName evidence="3 9">4-diphosphocytidyl-2-C-methyl-D-erythritol kinase</fullName>
        <shortName evidence="9">CMK</shortName>
        <ecNumber evidence="2 9">2.7.1.148</ecNumber>
    </recommendedName>
    <alternativeName>
        <fullName evidence="8 9">4-(cytidine-5'-diphospho)-2-C-methyl-D-erythritol kinase</fullName>
    </alternativeName>
</protein>
<evidence type="ECO:0000256" key="7">
    <source>
        <dbReference type="ARBA" id="ARBA00022840"/>
    </source>
</evidence>
<dbReference type="InterPro" id="IPR013750">
    <property type="entry name" value="GHMP_kinase_C_dom"/>
</dbReference>
<name>D5X920_THEPJ</name>
<dbReference type="PIRSF" id="PIRSF010376">
    <property type="entry name" value="IspE"/>
    <property type="match status" value="1"/>
</dbReference>
<comment type="catalytic activity">
    <reaction evidence="9">
        <text>4-CDP-2-C-methyl-D-erythritol + ATP = 4-CDP-2-C-methyl-D-erythritol 2-phosphate + ADP + H(+)</text>
        <dbReference type="Rhea" id="RHEA:18437"/>
        <dbReference type="ChEBI" id="CHEBI:15378"/>
        <dbReference type="ChEBI" id="CHEBI:30616"/>
        <dbReference type="ChEBI" id="CHEBI:57823"/>
        <dbReference type="ChEBI" id="CHEBI:57919"/>
        <dbReference type="ChEBI" id="CHEBI:456216"/>
        <dbReference type="EC" id="2.7.1.148"/>
    </reaction>
</comment>
<evidence type="ECO:0000259" key="10">
    <source>
        <dbReference type="Pfam" id="PF00288"/>
    </source>
</evidence>
<evidence type="ECO:0000256" key="5">
    <source>
        <dbReference type="ARBA" id="ARBA00022741"/>
    </source>
</evidence>
<sequence length="306" mass="33480">MQQITVPAYGKINLTLDITGKREDGYHELVTLMQQVELHDDVRIRLSPKKRISVLSDHESVPRDAANIAYRAAQELLCFAGLDLTGLNYGIDIFIAKRIPVEGGMAGGSANAAAVLKGLNRLLNLNLSTEELMRIGLRLGADVPYCIFGGTAVARGIGEILTRVPSPPTMWMVLVKPDFGVSTALVYKNFSFHERLCRPDLDLVLNGIERGEIVDIYRGMGNVLESVTLRLYPVLQDIKRRLADWGAEAVLMSGSGPTVCAFTRSPELAKDLCATAQRNFPASYRVVTTNTISVGEEGNISARAEY</sequence>
<evidence type="ECO:0000313" key="12">
    <source>
        <dbReference type="EMBL" id="ADG81020.1"/>
    </source>
</evidence>
<dbReference type="EMBL" id="CP002028">
    <property type="protein sequence ID" value="ADG81020.1"/>
    <property type="molecule type" value="Genomic_DNA"/>
</dbReference>
<dbReference type="Proteomes" id="UP000002377">
    <property type="component" value="Chromosome"/>
</dbReference>
<dbReference type="InterPro" id="IPR006204">
    <property type="entry name" value="GHMP_kinase_N_dom"/>
</dbReference>
<gene>
    <name evidence="9" type="primary">ispE</name>
    <name evidence="12" type="ordered locus">TherJR_0127</name>
</gene>
<dbReference type="Pfam" id="PF00288">
    <property type="entry name" value="GHMP_kinases_N"/>
    <property type="match status" value="1"/>
</dbReference>
<dbReference type="GO" id="GO:0016114">
    <property type="term" value="P:terpenoid biosynthetic process"/>
    <property type="evidence" value="ECO:0007669"/>
    <property type="project" value="UniProtKB-UniRule"/>
</dbReference>
<dbReference type="Gene3D" id="3.30.230.10">
    <property type="match status" value="1"/>
</dbReference>
<keyword evidence="4 9" id="KW-0808">Transferase</keyword>
<evidence type="ECO:0000259" key="11">
    <source>
        <dbReference type="Pfam" id="PF08544"/>
    </source>
</evidence>
<dbReference type="PANTHER" id="PTHR43527">
    <property type="entry name" value="4-DIPHOSPHOCYTIDYL-2-C-METHYL-D-ERYTHRITOL KINASE, CHLOROPLASTIC"/>
    <property type="match status" value="1"/>
</dbReference>
<accession>D5X920</accession>